<dbReference type="Proteomes" id="UP000321413">
    <property type="component" value="Unassembled WGS sequence"/>
</dbReference>
<keyword evidence="1" id="KW-1133">Transmembrane helix</keyword>
<dbReference type="Pfam" id="PF10002">
    <property type="entry name" value="DUF2243"/>
    <property type="match status" value="1"/>
</dbReference>
<dbReference type="EMBL" id="VPFD01000019">
    <property type="protein sequence ID" value="TXF98122.1"/>
    <property type="molecule type" value="Genomic_DNA"/>
</dbReference>
<keyword evidence="3" id="KW-1185">Reference proteome</keyword>
<sequence length="256" mass="27953">MWKSPWARWGATLGFALGGFFDGILLHQILQWHHLLSLVPGIDDLRLQVLWDGYFHLLMYVIALAGLVGLWRAQRRRGVDWGRPLAGAMLVGFGVWHTVDALLSHWLLGIHRIRIDSPNPLAWDVLWLAVFGIVPLVLGWRWLRRQGGGGGGMQNVTKATAALALLAAGTAGAGAWALMPPPGQDLTTVVFHPGAGPREVFAALDAVDGRLVWSDRAMGVVVMAVPESRRWDLYRHGALLVSGSGAPAGCFNWSRI</sequence>
<feature type="transmembrane region" description="Helical" evidence="1">
    <location>
        <begin position="12"/>
        <end position="33"/>
    </location>
</feature>
<evidence type="ECO:0000313" key="3">
    <source>
        <dbReference type="Proteomes" id="UP000321413"/>
    </source>
</evidence>
<dbReference type="AlphaFoldDB" id="A0A5C7FQY9"/>
<gene>
    <name evidence="2" type="ORF">FVD38_17595</name>
</gene>
<keyword evidence="1" id="KW-0812">Transmembrane</keyword>
<accession>A0A5C7FQY9</accession>
<evidence type="ECO:0000256" key="1">
    <source>
        <dbReference type="SAM" id="Phobius"/>
    </source>
</evidence>
<comment type="caution">
    <text evidence="2">The sequence shown here is derived from an EMBL/GenBank/DDBJ whole genome shotgun (WGS) entry which is preliminary data.</text>
</comment>
<protein>
    <submittedName>
        <fullName evidence="2">DUF2243 domain-containing protein</fullName>
    </submittedName>
</protein>
<feature type="transmembrane region" description="Helical" evidence="1">
    <location>
        <begin position="53"/>
        <end position="73"/>
    </location>
</feature>
<dbReference type="RefSeq" id="WP_147936019.1">
    <property type="nucleotide sequence ID" value="NZ_VPFD01000019.1"/>
</dbReference>
<reference evidence="2 3" key="1">
    <citation type="submission" date="2019-08" db="EMBL/GenBank/DDBJ databases">
        <title>Massilia golmudensis sp. nov., isolated from sand in the Qinghai-Tibetan Plateau.</title>
        <authorList>
            <person name="Zhang B."/>
        </authorList>
    </citation>
    <scope>NUCLEOTIDE SEQUENCE [LARGE SCALE GENOMIC DNA]</scope>
    <source>
        <strain evidence="2 3">GEM5</strain>
    </source>
</reference>
<keyword evidence="1" id="KW-0472">Membrane</keyword>
<feature type="transmembrane region" description="Helical" evidence="1">
    <location>
        <begin position="120"/>
        <end position="140"/>
    </location>
</feature>
<evidence type="ECO:0000313" key="2">
    <source>
        <dbReference type="EMBL" id="TXF98122.1"/>
    </source>
</evidence>
<feature type="transmembrane region" description="Helical" evidence="1">
    <location>
        <begin position="161"/>
        <end position="179"/>
    </location>
</feature>
<organism evidence="2 3">
    <name type="scientific">Massilia arenae</name>
    <dbReference type="NCBI Taxonomy" id="2603288"/>
    <lineage>
        <taxon>Bacteria</taxon>
        <taxon>Pseudomonadati</taxon>
        <taxon>Pseudomonadota</taxon>
        <taxon>Betaproteobacteria</taxon>
        <taxon>Burkholderiales</taxon>
        <taxon>Oxalobacteraceae</taxon>
        <taxon>Telluria group</taxon>
        <taxon>Massilia</taxon>
    </lineage>
</organism>
<proteinExistence type="predicted"/>
<name>A0A5C7FQY9_9BURK</name>
<feature type="transmembrane region" description="Helical" evidence="1">
    <location>
        <begin position="85"/>
        <end position="108"/>
    </location>
</feature>
<dbReference type="InterPro" id="IPR018719">
    <property type="entry name" value="DUF2243_membrane"/>
</dbReference>